<evidence type="ECO:0000259" key="4">
    <source>
        <dbReference type="PROSITE" id="PS50111"/>
    </source>
</evidence>
<keyword evidence="1" id="KW-0807">Transducer</keyword>
<dbReference type="InterPro" id="IPR005506">
    <property type="entry name" value="DUF312_ALF"/>
</dbReference>
<dbReference type="PANTHER" id="PTHR23242">
    <property type="entry name" value="TRANSCRIPTION FACTOR HOXA13"/>
    <property type="match status" value="1"/>
</dbReference>
<accession>A0A1Y5XMN8</accession>
<evidence type="ECO:0000256" key="1">
    <source>
        <dbReference type="PROSITE-ProRule" id="PRU00284"/>
    </source>
</evidence>
<dbReference type="InterPro" id="IPR004089">
    <property type="entry name" value="MCPsignal_dom"/>
</dbReference>
<feature type="coiled-coil region" evidence="2">
    <location>
        <begin position="485"/>
        <end position="512"/>
    </location>
</feature>
<feature type="region of interest" description="Disordered" evidence="3">
    <location>
        <begin position="998"/>
        <end position="1039"/>
    </location>
</feature>
<dbReference type="PROSITE" id="PS50111">
    <property type="entry name" value="CHEMOTAXIS_TRANSDUC_2"/>
    <property type="match status" value="1"/>
</dbReference>
<dbReference type="GO" id="GO:0016020">
    <property type="term" value="C:membrane"/>
    <property type="evidence" value="ECO:0007669"/>
    <property type="project" value="InterPro"/>
</dbReference>
<dbReference type="Pfam" id="PF03752">
    <property type="entry name" value="ALF"/>
    <property type="match status" value="8"/>
</dbReference>
<feature type="region of interest" description="Disordered" evidence="3">
    <location>
        <begin position="566"/>
        <end position="585"/>
    </location>
</feature>
<dbReference type="CDD" id="cd00081">
    <property type="entry name" value="Hint"/>
    <property type="match status" value="1"/>
</dbReference>
<feature type="region of interest" description="Disordered" evidence="3">
    <location>
        <begin position="906"/>
        <end position="927"/>
    </location>
</feature>
<feature type="compositionally biased region" description="Low complexity" evidence="3">
    <location>
        <begin position="915"/>
        <end position="927"/>
    </location>
</feature>
<dbReference type="SMART" id="SM00306">
    <property type="entry name" value="HintN"/>
    <property type="match status" value="1"/>
</dbReference>
<evidence type="ECO:0000313" key="6">
    <source>
        <dbReference type="Proteomes" id="UP000192674"/>
    </source>
</evidence>
<dbReference type="GO" id="GO:0016539">
    <property type="term" value="P:intein-mediated protein splicing"/>
    <property type="evidence" value="ECO:0007669"/>
    <property type="project" value="InterPro"/>
</dbReference>
<dbReference type="InterPro" id="IPR028903">
    <property type="entry name" value="Tox-REase-7_dom"/>
</dbReference>
<gene>
    <name evidence="5" type="ORF">SAMN05661093_03537</name>
</gene>
<dbReference type="GO" id="GO:0007165">
    <property type="term" value="P:signal transduction"/>
    <property type="evidence" value="ECO:0007669"/>
    <property type="project" value="UniProtKB-KW"/>
</dbReference>
<dbReference type="Proteomes" id="UP000192674">
    <property type="component" value="Unassembled WGS sequence"/>
</dbReference>
<name>A0A1Y5XMN8_KIBAR</name>
<dbReference type="Gene3D" id="2.170.16.10">
    <property type="entry name" value="Hedgehog/Intein (Hint) domain"/>
    <property type="match status" value="1"/>
</dbReference>
<dbReference type="Pfam" id="PF15649">
    <property type="entry name" value="Tox-REase-7"/>
    <property type="match status" value="1"/>
</dbReference>
<reference evidence="5 6" key="1">
    <citation type="submission" date="2017-04" db="EMBL/GenBank/DDBJ databases">
        <authorList>
            <person name="Afonso C.L."/>
            <person name="Miller P.J."/>
            <person name="Scott M.A."/>
            <person name="Spackman E."/>
            <person name="Goraichik I."/>
            <person name="Dimitrov K.M."/>
            <person name="Suarez D.L."/>
            <person name="Swayne D.E."/>
        </authorList>
    </citation>
    <scope>NUCLEOTIDE SEQUENCE [LARGE SCALE GENOMIC DNA]</scope>
    <source>
        <strain evidence="5 6">DSM 43828</strain>
    </source>
</reference>
<dbReference type="InterPro" id="IPR006141">
    <property type="entry name" value="Intein_N"/>
</dbReference>
<dbReference type="NCBIfam" id="TIGR01443">
    <property type="entry name" value="intein_Cterm"/>
    <property type="match status" value="1"/>
</dbReference>
<feature type="domain" description="Methyl-accepting transducer" evidence="4">
    <location>
        <begin position="317"/>
        <end position="590"/>
    </location>
</feature>
<dbReference type="PROSITE" id="PS50818">
    <property type="entry name" value="INTEIN_C_TER"/>
    <property type="match status" value="1"/>
</dbReference>
<dbReference type="PANTHER" id="PTHR23242:SF9">
    <property type="entry name" value="TRANSCRIPTION FACTOR HOXA13"/>
    <property type="match status" value="1"/>
</dbReference>
<feature type="compositionally biased region" description="Basic and acidic residues" evidence="3">
    <location>
        <begin position="1000"/>
        <end position="1023"/>
    </location>
</feature>
<dbReference type="EMBL" id="FWXV01000002">
    <property type="protein sequence ID" value="SMC98422.1"/>
    <property type="molecule type" value="Genomic_DNA"/>
</dbReference>
<evidence type="ECO:0000256" key="3">
    <source>
        <dbReference type="SAM" id="MobiDB-lite"/>
    </source>
</evidence>
<dbReference type="PROSITE" id="PS50817">
    <property type="entry name" value="INTEIN_N_TER"/>
    <property type="match status" value="1"/>
</dbReference>
<evidence type="ECO:0000313" key="5">
    <source>
        <dbReference type="EMBL" id="SMC98422.1"/>
    </source>
</evidence>
<feature type="compositionally biased region" description="Low complexity" evidence="3">
    <location>
        <begin position="566"/>
        <end position="575"/>
    </location>
</feature>
<sequence>MQVPPFAAFRAQAIGPIEPTGPKPIFDLSQRPITVYLHHSERADIAMARRLAHTLNTYFVFEGSGIWGLYVMARIRAALSAFITTALVAGLVTEVPVAAAAPDDPVSERRQVVNLLKTGGPDTVKSAQTALLGSDNDVRQFLQTGRQLASERDLRVQVTLVLSAGGRVVRQAAQNALNGTAADLRAFLDTGWKQPWEEDLRIQVTQAMAAGGPKVKAAAQRALDGTPDDLLVFLQSEQQKAQDDDDTIRTVQLLSAGGPEVRKAAQRALDGTIEDVREFLRLGYQAAAARDQEVISVSQLADLARSATARAVAETQSAKEASDRAVHAARLAKEAAAKAADETRAAKDSAIRAAEAAGRAADAAKRAAQAAQTALSAAAVANEAARIAANAASQAATAAALAGEAASRANKAAQAAHAEKAKAGQAEQAAKDARAVAEGAKMAAQAAQAAGQAAQAAGAAAVAAARAGQEALAASNAAKQAGGYAKEAGAKAEEAERAAANAKRAADEATRAANVVQAIANEAAAAAFEARDAANQAAIHAENAATQADYAFRHAGEAAGQADIAAQHAARAQQASDEASRASDKARQITVIARKTDTERLASQQAQAMADADQALVVEEERKKRQDWEAGEQAKLEAETARLLAEARNPATPPEVVVANGRKVSARLVFTGGAWLKTAAEDALAGTEADVKEFVRIGLDNATEADDRASVSYIADSTTVPAMRQAAITALNGTWAQVKQFLDIGQHEIRADEYRIKVVQLLNGAGPRVKAAGNAALNNGSVQALRDFLKTGHAAAQEEDDRVTVTQMLSAGGPEVKAVAQAALSGPASYLRDFLQTKVHTAKQRDADTASHVANIDTYLAGAAMSAAEAKVSAAQALHAAAIARGAAQEAELWAQAARESADLAKQYADDAKESANQAQQSADQAAQSAKLAREAAAAAQAAAQAAAKSSAQAQASAEKARASADEAYAAAERARADAIAAGKSAAEAAKAAADAARIAAEKQRQEQEQKRQDDDQRQKDLETGVGTPGTGDDPDIDYSQFRSDNDILLAEGGQEMVDRYRGSESESRKDVLDFVISVGGQVFLDLIGWTDAKKCFTEGDIGSCIWTLINALGPLKLIKAALKLPEIGTAIFKIVRGLGAFRDGVAAARSFVERTRTLIRDIFGRIKNPCAPNSFTGDTRVLLADGTSKAIKDVTVGDRVMATNPQAEPSVTGARAVTRLITNFGKKNLVTISVAGGGSIDATDQHPFWVASQQRWRDAKDLGPGDKLLAPDGHYVTVTATHPWVQRVAVYNLTVAGLHTFYVVAGDVAVLVHNSGGAKACAIGQAGEAAIGRTKYSGPLIPINGRNRKPDFLDQWDLGEAKNVGYLYLSTQIKDYLQIARSRGLSFTIYVRTNGRTKLSQKLWDWINDNNVEIKEIIP</sequence>
<keyword evidence="6" id="KW-1185">Reference proteome</keyword>
<dbReference type="SUPFAM" id="SSF51294">
    <property type="entry name" value="Hedgehog/intein (Hint) domain"/>
    <property type="match status" value="1"/>
</dbReference>
<dbReference type="Pfam" id="PF07591">
    <property type="entry name" value="PT-HINT"/>
    <property type="match status" value="1"/>
</dbReference>
<evidence type="ECO:0000256" key="2">
    <source>
        <dbReference type="SAM" id="Coils"/>
    </source>
</evidence>
<dbReference type="InterPro" id="IPR003587">
    <property type="entry name" value="Hint_dom_N"/>
</dbReference>
<keyword evidence="2" id="KW-0175">Coiled coil</keyword>
<proteinExistence type="predicted"/>
<dbReference type="InterPro" id="IPR030934">
    <property type="entry name" value="Intein_C"/>
</dbReference>
<dbReference type="InterPro" id="IPR036844">
    <property type="entry name" value="Hint_dom_sf"/>
</dbReference>
<protein>
    <submittedName>
        <fullName evidence="5">Intein C-terminal splicing region/intein N-terminal splicing region</fullName>
    </submittedName>
</protein>
<organism evidence="5 6">
    <name type="scientific">Kibdelosporangium aridum</name>
    <dbReference type="NCBI Taxonomy" id="2030"/>
    <lineage>
        <taxon>Bacteria</taxon>
        <taxon>Bacillati</taxon>
        <taxon>Actinomycetota</taxon>
        <taxon>Actinomycetes</taxon>
        <taxon>Pseudonocardiales</taxon>
        <taxon>Pseudonocardiaceae</taxon>
        <taxon>Kibdelosporangium</taxon>
    </lineage>
</organism>